<dbReference type="OrthoDB" id="680709at2"/>
<evidence type="ECO:0000313" key="2">
    <source>
        <dbReference type="EMBL" id="SIO43670.1"/>
    </source>
</evidence>
<accession>A0A1N6JHD3</accession>
<evidence type="ECO:0000313" key="3">
    <source>
        <dbReference type="Proteomes" id="UP000185003"/>
    </source>
</evidence>
<dbReference type="Proteomes" id="UP000185003">
    <property type="component" value="Unassembled WGS sequence"/>
</dbReference>
<dbReference type="RefSeq" id="WP_074241365.1">
    <property type="nucleotide sequence ID" value="NZ_FSRA01000002.1"/>
</dbReference>
<keyword evidence="1" id="KW-1133">Transmembrane helix</keyword>
<keyword evidence="3" id="KW-1185">Reference proteome</keyword>
<sequence length="74" mass="8192">MEKSFSCLVNRLLDVQLLAGNHPEGKSMQQSGFDLFELLPYMAVPLLVVMIGGLYVINSYRKRTLNTSAQSGTV</sequence>
<organism evidence="2 3">
    <name type="scientific">Chitinophaga niabensis</name>
    <dbReference type="NCBI Taxonomy" id="536979"/>
    <lineage>
        <taxon>Bacteria</taxon>
        <taxon>Pseudomonadati</taxon>
        <taxon>Bacteroidota</taxon>
        <taxon>Chitinophagia</taxon>
        <taxon>Chitinophagales</taxon>
        <taxon>Chitinophagaceae</taxon>
        <taxon>Chitinophaga</taxon>
    </lineage>
</organism>
<gene>
    <name evidence="2" type="ORF">SAMN04488055_4016</name>
</gene>
<dbReference type="EMBL" id="FSRA01000002">
    <property type="protein sequence ID" value="SIO43670.1"/>
    <property type="molecule type" value="Genomic_DNA"/>
</dbReference>
<reference evidence="3" key="1">
    <citation type="submission" date="2016-11" db="EMBL/GenBank/DDBJ databases">
        <authorList>
            <person name="Varghese N."/>
            <person name="Submissions S."/>
        </authorList>
    </citation>
    <scope>NUCLEOTIDE SEQUENCE [LARGE SCALE GENOMIC DNA]</scope>
    <source>
        <strain evidence="3">DSM 24787</strain>
    </source>
</reference>
<name>A0A1N6JHD3_9BACT</name>
<dbReference type="AlphaFoldDB" id="A0A1N6JHD3"/>
<keyword evidence="1" id="KW-0812">Transmembrane</keyword>
<dbReference type="STRING" id="536979.SAMN04488055_4016"/>
<protein>
    <submittedName>
        <fullName evidence="2">Uncharacterized protein</fullName>
    </submittedName>
</protein>
<proteinExistence type="predicted"/>
<feature type="transmembrane region" description="Helical" evidence="1">
    <location>
        <begin position="38"/>
        <end position="57"/>
    </location>
</feature>
<evidence type="ECO:0000256" key="1">
    <source>
        <dbReference type="SAM" id="Phobius"/>
    </source>
</evidence>
<keyword evidence="1" id="KW-0472">Membrane</keyword>